<accession>A0A4R7LMF0</accession>
<evidence type="ECO:0000256" key="3">
    <source>
        <dbReference type="ARBA" id="ARBA00023163"/>
    </source>
</evidence>
<proteinExistence type="predicted"/>
<dbReference type="RefSeq" id="WP_134012456.1">
    <property type="nucleotide sequence ID" value="NZ_SOBH01000001.1"/>
</dbReference>
<keyword evidence="6" id="KW-1185">Reference proteome</keyword>
<evidence type="ECO:0000256" key="1">
    <source>
        <dbReference type="ARBA" id="ARBA00023015"/>
    </source>
</evidence>
<evidence type="ECO:0000313" key="6">
    <source>
        <dbReference type="Proteomes" id="UP000294563"/>
    </source>
</evidence>
<dbReference type="InterPro" id="IPR009057">
    <property type="entry name" value="Homeodomain-like_sf"/>
</dbReference>
<evidence type="ECO:0000256" key="2">
    <source>
        <dbReference type="ARBA" id="ARBA00023125"/>
    </source>
</evidence>
<dbReference type="InterPro" id="IPR018060">
    <property type="entry name" value="HTH_AraC"/>
</dbReference>
<gene>
    <name evidence="5" type="ORF">BDE40_0467</name>
</gene>
<dbReference type="SUPFAM" id="SSF46689">
    <property type="entry name" value="Homeodomain-like"/>
    <property type="match status" value="2"/>
</dbReference>
<dbReference type="PRINTS" id="PR00032">
    <property type="entry name" value="HTHARAC"/>
</dbReference>
<keyword evidence="1" id="KW-0805">Transcription regulation</keyword>
<reference evidence="5 6" key="1">
    <citation type="submission" date="2019-03" db="EMBL/GenBank/DDBJ databases">
        <title>Genomic Encyclopedia of Archaeal and Bacterial Type Strains, Phase II (KMG-II): from individual species to whole genera.</title>
        <authorList>
            <person name="Goeker M."/>
        </authorList>
    </citation>
    <scope>NUCLEOTIDE SEQUENCE [LARGE SCALE GENOMIC DNA]</scope>
    <source>
        <strain evidence="5 6">DSM 29467</strain>
    </source>
</reference>
<sequence length="292" mass="32616">MSQESPELLDLMRVRSTACVGEHLTFPWSVRMDQGADTARFLLVLEGRSRLNVEGVKKDIQLFAGDIAILPRGDAHIYSDMPEHDFNGGDVPHRDAHIFSGHFQFSDITPPAIISRLPNILVERSSDGHRAQKLDLLVQLINVELGRPSDPLPGTLSRLTEVLCLQAMHKWMQQTITHDEALQALANPRIKKVIDCIHSEPAAAWSVESLAKVYGQSRTAFAAHFKFATGHSPINYVRQCRIRQACKMLQDTFLSVGEVAYNSGYADTNAFNRAFRREVGASPGAYRRMPRA</sequence>
<dbReference type="Proteomes" id="UP000294563">
    <property type="component" value="Unassembled WGS sequence"/>
</dbReference>
<dbReference type="Gene3D" id="1.10.10.60">
    <property type="entry name" value="Homeodomain-like"/>
    <property type="match status" value="2"/>
</dbReference>
<comment type="caution">
    <text evidence="5">The sequence shown here is derived from an EMBL/GenBank/DDBJ whole genome shotgun (WGS) entry which is preliminary data.</text>
</comment>
<dbReference type="OrthoDB" id="9783876at2"/>
<dbReference type="GO" id="GO:0043565">
    <property type="term" value="F:sequence-specific DNA binding"/>
    <property type="evidence" value="ECO:0007669"/>
    <property type="project" value="InterPro"/>
</dbReference>
<dbReference type="PANTHER" id="PTHR46796:SF7">
    <property type="entry name" value="ARAC FAMILY TRANSCRIPTIONAL REGULATOR"/>
    <property type="match status" value="1"/>
</dbReference>
<dbReference type="EMBL" id="SOBH01000001">
    <property type="protein sequence ID" value="TDT77187.1"/>
    <property type="molecule type" value="Genomic_DNA"/>
</dbReference>
<keyword evidence="3" id="KW-0804">Transcription</keyword>
<dbReference type="InterPro" id="IPR018062">
    <property type="entry name" value="HTH_AraC-typ_CS"/>
</dbReference>
<dbReference type="PANTHER" id="PTHR46796">
    <property type="entry name" value="HTH-TYPE TRANSCRIPTIONAL ACTIVATOR RHAS-RELATED"/>
    <property type="match status" value="1"/>
</dbReference>
<dbReference type="Pfam" id="PF12852">
    <property type="entry name" value="Cupin_6"/>
    <property type="match status" value="1"/>
</dbReference>
<dbReference type="PROSITE" id="PS01124">
    <property type="entry name" value="HTH_ARAC_FAMILY_2"/>
    <property type="match status" value="1"/>
</dbReference>
<name>A0A4R7LMF0_9RHOB</name>
<protein>
    <submittedName>
        <fullName evidence="5">AraC-like DNA-binding protein</fullName>
    </submittedName>
</protein>
<dbReference type="InterPro" id="IPR050204">
    <property type="entry name" value="AraC_XylS_family_regulators"/>
</dbReference>
<dbReference type="InterPro" id="IPR032783">
    <property type="entry name" value="AraC_lig"/>
</dbReference>
<feature type="domain" description="HTH araC/xylS-type" evidence="4">
    <location>
        <begin position="191"/>
        <end position="289"/>
    </location>
</feature>
<dbReference type="InterPro" id="IPR020449">
    <property type="entry name" value="Tscrpt_reg_AraC-type_HTH"/>
</dbReference>
<dbReference type="Pfam" id="PF12833">
    <property type="entry name" value="HTH_18"/>
    <property type="match status" value="1"/>
</dbReference>
<organism evidence="5 6">
    <name type="scientific">Litoreibacter halocynthiae</name>
    <dbReference type="NCBI Taxonomy" id="1242689"/>
    <lineage>
        <taxon>Bacteria</taxon>
        <taxon>Pseudomonadati</taxon>
        <taxon>Pseudomonadota</taxon>
        <taxon>Alphaproteobacteria</taxon>
        <taxon>Rhodobacterales</taxon>
        <taxon>Roseobacteraceae</taxon>
        <taxon>Litoreibacter</taxon>
    </lineage>
</organism>
<dbReference type="GO" id="GO:0003700">
    <property type="term" value="F:DNA-binding transcription factor activity"/>
    <property type="evidence" value="ECO:0007669"/>
    <property type="project" value="InterPro"/>
</dbReference>
<dbReference type="SMART" id="SM00342">
    <property type="entry name" value="HTH_ARAC"/>
    <property type="match status" value="1"/>
</dbReference>
<evidence type="ECO:0000259" key="4">
    <source>
        <dbReference type="PROSITE" id="PS01124"/>
    </source>
</evidence>
<keyword evidence="2 5" id="KW-0238">DNA-binding</keyword>
<dbReference type="PROSITE" id="PS00041">
    <property type="entry name" value="HTH_ARAC_FAMILY_1"/>
    <property type="match status" value="1"/>
</dbReference>
<dbReference type="AlphaFoldDB" id="A0A4R7LMF0"/>
<evidence type="ECO:0000313" key="5">
    <source>
        <dbReference type="EMBL" id="TDT77187.1"/>
    </source>
</evidence>